<gene>
    <name evidence="7" type="primary">gabD</name>
    <name evidence="7" type="ORF">BLL37_31665</name>
</gene>
<evidence type="ECO:0000256" key="1">
    <source>
        <dbReference type="ARBA" id="ARBA00009986"/>
    </source>
</evidence>
<dbReference type="CDD" id="cd07103">
    <property type="entry name" value="ALDH_F5_SSADH_GabD"/>
    <property type="match status" value="1"/>
</dbReference>
<keyword evidence="8" id="KW-1185">Reference proteome</keyword>
<reference evidence="7 8" key="1">
    <citation type="submission" date="2016-10" db="EMBL/GenBank/DDBJ databases">
        <title>Pseudomonas lactis sp. nov. and Pseudomonas paralactis sp. nov., isolated from bovine raw milk.</title>
        <authorList>
            <person name="Von Neubeck M."/>
            <person name="Huptas C."/>
            <person name="Glueck C."/>
            <person name="Krewinkel M."/>
            <person name="Stoeckel M."/>
            <person name="Stressler T."/>
            <person name="Fischer L."/>
            <person name="Hinrichs J."/>
            <person name="Scherer S."/>
            <person name="Wenning M."/>
        </authorList>
    </citation>
    <scope>NUCLEOTIDE SEQUENCE [LARGE SCALE GENOMIC DNA]</scope>
    <source>
        <strain evidence="7 8">DSM 18862</strain>
    </source>
</reference>
<dbReference type="InterPro" id="IPR016161">
    <property type="entry name" value="Ald_DH/histidinol_DH"/>
</dbReference>
<name>A0A1V2J2K9_PSEAZ</name>
<feature type="domain" description="Aldehyde dehydrogenase" evidence="6">
    <location>
        <begin position="20"/>
        <end position="471"/>
    </location>
</feature>
<dbReference type="AlphaFoldDB" id="A0A1V2J2K9"/>
<dbReference type="InterPro" id="IPR015590">
    <property type="entry name" value="Aldehyde_DH_dom"/>
</dbReference>
<dbReference type="PANTHER" id="PTHR43353">
    <property type="entry name" value="SUCCINATE-SEMIALDEHYDE DEHYDROGENASE, MITOCHONDRIAL"/>
    <property type="match status" value="1"/>
</dbReference>
<keyword evidence="3 5" id="KW-0560">Oxidoreductase</keyword>
<dbReference type="GO" id="GO:0004777">
    <property type="term" value="F:succinate-semialdehyde dehydrogenase (NAD+) activity"/>
    <property type="evidence" value="ECO:0007669"/>
    <property type="project" value="TreeGrafter"/>
</dbReference>
<dbReference type="InterPro" id="IPR016162">
    <property type="entry name" value="Ald_DH_N"/>
</dbReference>
<dbReference type="Gene3D" id="3.40.605.10">
    <property type="entry name" value="Aldehyde Dehydrogenase, Chain A, domain 1"/>
    <property type="match status" value="1"/>
</dbReference>
<evidence type="ECO:0000256" key="2">
    <source>
        <dbReference type="ARBA" id="ARBA00022857"/>
    </source>
</evidence>
<dbReference type="GO" id="GO:0009450">
    <property type="term" value="P:gamma-aminobutyric acid catabolic process"/>
    <property type="evidence" value="ECO:0007669"/>
    <property type="project" value="InterPro"/>
</dbReference>
<dbReference type="PANTHER" id="PTHR43353:SF5">
    <property type="entry name" value="SUCCINATE-SEMIALDEHYDE DEHYDROGENASE, MITOCHONDRIAL"/>
    <property type="match status" value="1"/>
</dbReference>
<protein>
    <submittedName>
        <fullName evidence="7">Succinate-semialdehyde dehydrogenase (NADP(+))</fullName>
    </submittedName>
</protein>
<dbReference type="PROSITE" id="PS00687">
    <property type="entry name" value="ALDEHYDE_DEHYDR_GLU"/>
    <property type="match status" value="1"/>
</dbReference>
<dbReference type="PROSITE" id="PS00070">
    <property type="entry name" value="ALDEHYDE_DEHYDR_CYS"/>
    <property type="match status" value="1"/>
</dbReference>
<dbReference type="InterPro" id="IPR010102">
    <property type="entry name" value="Succ_semiAld_DH"/>
</dbReference>
<dbReference type="FunFam" id="3.40.309.10:FF:000004">
    <property type="entry name" value="Succinate-semialdehyde dehydrogenase I"/>
    <property type="match status" value="1"/>
</dbReference>
<dbReference type="Proteomes" id="UP000188559">
    <property type="component" value="Unassembled WGS sequence"/>
</dbReference>
<dbReference type="InterPro" id="IPR029510">
    <property type="entry name" value="Ald_DH_CS_GLU"/>
</dbReference>
<comment type="caution">
    <text evidence="7">The sequence shown here is derived from an EMBL/GenBank/DDBJ whole genome shotgun (WGS) entry which is preliminary data.</text>
</comment>
<dbReference type="GeneID" id="57373536"/>
<evidence type="ECO:0000256" key="3">
    <source>
        <dbReference type="ARBA" id="ARBA00023002"/>
    </source>
</evidence>
<comment type="similarity">
    <text evidence="1 5">Belongs to the aldehyde dehydrogenase family.</text>
</comment>
<dbReference type="SUPFAM" id="SSF53720">
    <property type="entry name" value="ALDH-like"/>
    <property type="match status" value="1"/>
</dbReference>
<evidence type="ECO:0000256" key="4">
    <source>
        <dbReference type="PROSITE-ProRule" id="PRU10007"/>
    </source>
</evidence>
<dbReference type="FunFam" id="3.40.605.10:FF:000005">
    <property type="entry name" value="Succinate-semialdehyde dehydrogenase I"/>
    <property type="match status" value="1"/>
</dbReference>
<sequence length="494" mass="52675">MNPLIRTGNYIDGQWSSGGPTYPVFNPANGALITDVQRAAAEQTHLAIDAANRALPAWRKLTAKERSQRLKRWSELMLSNQKDLAHLLSLEQGKPLAEAMGEVVYAASFLEWFGEEAKRAYGDVIPSHKADARIIVVKEAIGVVAAITPWNFPLAMVTRKVGPALAAGCTMILKPSEETPLSAFALAVLAEQAGIPAGVFNIVSGDAVAIGGALQASSVVRKLSFTGSTRTGKLLMRQAADTLKKVSLELGGNAPFIVFDDADLDAAVKGAMASKFRNTGQTCVCVNRFFIQDGVYDAFTRKLAEAVSAMRVGSALEGETEQGPLINAAALAKVEAHVGDALEKGATLLCGGRRHALGGTFFEPTILTEANGDMLIAQEETFGPVAACFRFKDEAEVLQRANDTPFGLSAYFYSRDIGRVWRMAEGLEAGMVGINEGIISTEVAPFGGIKESGLGREGSKYGLDDYLEIKYLLMGGLSGIADLPQPLRKQPHLG</sequence>
<dbReference type="InterPro" id="IPR050740">
    <property type="entry name" value="Aldehyde_DH_Superfamily"/>
</dbReference>
<dbReference type="Pfam" id="PF00171">
    <property type="entry name" value="Aldedh"/>
    <property type="match status" value="1"/>
</dbReference>
<keyword evidence="2" id="KW-0521">NADP</keyword>
<dbReference type="OrthoDB" id="9812625at2"/>
<feature type="active site" evidence="4">
    <location>
        <position position="249"/>
    </location>
</feature>
<dbReference type="InterPro" id="IPR016160">
    <property type="entry name" value="Ald_DH_CS_CYS"/>
</dbReference>
<dbReference type="Gene3D" id="3.40.309.10">
    <property type="entry name" value="Aldehyde Dehydrogenase, Chain A, domain 2"/>
    <property type="match status" value="1"/>
</dbReference>
<dbReference type="GO" id="GO:0005829">
    <property type="term" value="C:cytosol"/>
    <property type="evidence" value="ECO:0007669"/>
    <property type="project" value="TreeGrafter"/>
</dbReference>
<organism evidence="7 8">
    <name type="scientific">Pseudomonas azotoformans</name>
    <dbReference type="NCBI Taxonomy" id="47878"/>
    <lineage>
        <taxon>Bacteria</taxon>
        <taxon>Pseudomonadati</taxon>
        <taxon>Pseudomonadota</taxon>
        <taxon>Gammaproteobacteria</taxon>
        <taxon>Pseudomonadales</taxon>
        <taxon>Pseudomonadaceae</taxon>
        <taxon>Pseudomonas</taxon>
    </lineage>
</organism>
<accession>A0A1V2J2K9</accession>
<proteinExistence type="inferred from homology"/>
<dbReference type="EMBL" id="MNPV01000014">
    <property type="protein sequence ID" value="ONH39678.1"/>
    <property type="molecule type" value="Genomic_DNA"/>
</dbReference>
<dbReference type="InterPro" id="IPR016163">
    <property type="entry name" value="Ald_DH_C"/>
</dbReference>
<evidence type="ECO:0000259" key="6">
    <source>
        <dbReference type="Pfam" id="PF00171"/>
    </source>
</evidence>
<evidence type="ECO:0000256" key="5">
    <source>
        <dbReference type="RuleBase" id="RU003345"/>
    </source>
</evidence>
<evidence type="ECO:0000313" key="7">
    <source>
        <dbReference type="EMBL" id="ONH39678.1"/>
    </source>
</evidence>
<evidence type="ECO:0000313" key="8">
    <source>
        <dbReference type="Proteomes" id="UP000188559"/>
    </source>
</evidence>
<dbReference type="RefSeq" id="WP_071495216.1">
    <property type="nucleotide sequence ID" value="NZ_LT629702.1"/>
</dbReference>
<dbReference type="NCBIfam" id="TIGR01780">
    <property type="entry name" value="SSADH"/>
    <property type="match status" value="1"/>
</dbReference>